<gene>
    <name evidence="1" type="ORF">AUEXF2481DRAFT_505709</name>
</gene>
<dbReference type="HOGENOM" id="CLU_762857_0_0_1"/>
<dbReference type="AlphaFoldDB" id="A0A074Y5M1"/>
<dbReference type="EMBL" id="KL584780">
    <property type="protein sequence ID" value="KEQ91249.1"/>
    <property type="molecule type" value="Genomic_DNA"/>
</dbReference>
<protein>
    <recommendedName>
        <fullName evidence="3">F-box domain-containing protein</fullName>
    </recommendedName>
</protein>
<proteinExistence type="predicted"/>
<sequence>MRVPLDITSMCDLQCGECYAGSIRLPHPSRPGKSSKETTIQMETMDRRQTPLVSFFDLPRELRDIIYQHIPDNAGAFTYDTYIAREYPKWKPNTIGYRKDGRFFEQKYGNSGVAFGAGQNCRAILLTCRTIYREASPVLYAATPLGLWRPMHDYGGAVEYPHFIAKVFEALPISAGKQIQTLQLQGEFWQKSMQALFSAVNEHLPALKVLEIGLDPYYVSAERRYWFDNRAILRQAWPAIATLCSIAQRLDMIHITAAPPKDFVQVVHDNHERAQLANQQLDDFIWSYLQLSVLKDELTIYGGILHGDAKLGMEFYMERLVERRDLFEIFQRDMQIEESRRLVPKFKIEGEMGWLENITGRVMVVDREKMRITTMSAPDASTKWCKMVYEAHPRGEVGSQFSALQ</sequence>
<keyword evidence="2" id="KW-1185">Reference proteome</keyword>
<organism evidence="1 2">
    <name type="scientific">Aureobasidium subglaciale (strain EXF-2481)</name>
    <name type="common">Aureobasidium pullulans var. subglaciale</name>
    <dbReference type="NCBI Taxonomy" id="1043005"/>
    <lineage>
        <taxon>Eukaryota</taxon>
        <taxon>Fungi</taxon>
        <taxon>Dikarya</taxon>
        <taxon>Ascomycota</taxon>
        <taxon>Pezizomycotina</taxon>
        <taxon>Dothideomycetes</taxon>
        <taxon>Dothideomycetidae</taxon>
        <taxon>Dothideales</taxon>
        <taxon>Saccotheciaceae</taxon>
        <taxon>Aureobasidium</taxon>
    </lineage>
</organism>
<dbReference type="PANTHER" id="PTHR38790">
    <property type="entry name" value="2EXR DOMAIN-CONTAINING PROTEIN-RELATED"/>
    <property type="match status" value="1"/>
</dbReference>
<evidence type="ECO:0000313" key="1">
    <source>
        <dbReference type="EMBL" id="KEQ91249.1"/>
    </source>
</evidence>
<evidence type="ECO:0008006" key="3">
    <source>
        <dbReference type="Google" id="ProtNLM"/>
    </source>
</evidence>
<dbReference type="OrthoDB" id="5272396at2759"/>
<dbReference type="RefSeq" id="XP_013339786.1">
    <property type="nucleotide sequence ID" value="XM_013484332.1"/>
</dbReference>
<dbReference type="GeneID" id="25368680"/>
<reference evidence="1 2" key="1">
    <citation type="journal article" date="2014" name="BMC Genomics">
        <title>Genome sequencing of four Aureobasidium pullulans varieties: biotechnological potential, stress tolerance, and description of new species.</title>
        <authorList>
            <person name="Gostin Ar C."/>
            <person name="Ohm R.A."/>
            <person name="Kogej T."/>
            <person name="Sonjak S."/>
            <person name="Turk M."/>
            <person name="Zajc J."/>
            <person name="Zalar P."/>
            <person name="Grube M."/>
            <person name="Sun H."/>
            <person name="Han J."/>
            <person name="Sharma A."/>
            <person name="Chiniquy J."/>
            <person name="Ngan C.Y."/>
            <person name="Lipzen A."/>
            <person name="Barry K."/>
            <person name="Grigoriev I.V."/>
            <person name="Gunde-Cimerman N."/>
        </authorList>
    </citation>
    <scope>NUCLEOTIDE SEQUENCE [LARGE SCALE GENOMIC DNA]</scope>
    <source>
        <strain evidence="1 2">EXF-2481</strain>
    </source>
</reference>
<accession>A0A074Y5M1</accession>
<dbReference type="InParanoid" id="A0A074Y5M1"/>
<dbReference type="Proteomes" id="UP000030641">
    <property type="component" value="Unassembled WGS sequence"/>
</dbReference>
<name>A0A074Y5M1_AURSE</name>
<evidence type="ECO:0000313" key="2">
    <source>
        <dbReference type="Proteomes" id="UP000030641"/>
    </source>
</evidence>